<sequence length="59" mass="6711">MEMNRVKQIVSSPAEITVKYHGVPVWIQSVDEHANTARVYTRSAPEEEMDIPVGELIEE</sequence>
<dbReference type="GO" id="GO:0030436">
    <property type="term" value="P:asexual sporulation"/>
    <property type="evidence" value="ECO:0007669"/>
    <property type="project" value="UniProtKB-UniRule"/>
</dbReference>
<comment type="induction">
    <text evidence="4">Expressed only in the forespore compartment of sporulating cells.</text>
</comment>
<evidence type="ECO:0000256" key="1">
    <source>
        <dbReference type="ARBA" id="ARBA00004288"/>
    </source>
</evidence>
<dbReference type="Proteomes" id="UP000481043">
    <property type="component" value="Unassembled WGS sequence"/>
</dbReference>
<reference evidence="5 6" key="1">
    <citation type="submission" date="2020-02" db="EMBL/GenBank/DDBJ databases">
        <title>Bacillus aquiflavi sp. nov., isolated from yellow water of strong flavor Chinese baijiu in Yibin region of China.</title>
        <authorList>
            <person name="Xie J."/>
        </authorList>
    </citation>
    <scope>NUCLEOTIDE SEQUENCE [LARGE SCALE GENOMIC DNA]</scope>
    <source>
        <strain evidence="5 6">SA4</strain>
    </source>
</reference>
<comment type="subcellular location">
    <subcellularLocation>
        <location evidence="1 4">Spore core</location>
    </subcellularLocation>
</comment>
<name>A0A6M0QAI2_9BACI</name>
<dbReference type="AlphaFoldDB" id="A0A6M0QAI2"/>
<evidence type="ECO:0000256" key="3">
    <source>
        <dbReference type="ARBA" id="ARBA00022969"/>
    </source>
</evidence>
<organism evidence="5 6">
    <name type="scientific">Bacillus mesophilus</name>
    <dbReference type="NCBI Taxonomy" id="1808955"/>
    <lineage>
        <taxon>Bacteria</taxon>
        <taxon>Bacillati</taxon>
        <taxon>Bacillota</taxon>
        <taxon>Bacilli</taxon>
        <taxon>Bacillales</taxon>
        <taxon>Bacillaceae</taxon>
        <taxon>Bacillus</taxon>
    </lineage>
</organism>
<keyword evidence="6" id="KW-1185">Reference proteome</keyword>
<evidence type="ECO:0000313" key="5">
    <source>
        <dbReference type="EMBL" id="NEY72048.1"/>
    </source>
</evidence>
<proteinExistence type="evidence at transcript level"/>
<comment type="caution">
    <text evidence="5">The sequence shown here is derived from an EMBL/GenBank/DDBJ whole genome shotgun (WGS) entry which is preliminary data.</text>
</comment>
<dbReference type="HAMAP" id="MF_00667">
    <property type="entry name" value="SspH"/>
    <property type="match status" value="1"/>
</dbReference>
<dbReference type="NCBIfam" id="TIGR02861">
    <property type="entry name" value="SASP_H"/>
    <property type="match status" value="1"/>
</dbReference>
<dbReference type="EMBL" id="JAAIWM010000003">
    <property type="protein sequence ID" value="NEY72048.1"/>
    <property type="molecule type" value="Genomic_DNA"/>
</dbReference>
<evidence type="ECO:0000256" key="2">
    <source>
        <dbReference type="ARBA" id="ARBA00006573"/>
    </source>
</evidence>
<protein>
    <recommendedName>
        <fullName evidence="4">Small, acid-soluble spore protein H</fullName>
        <shortName evidence="4">SASP H</shortName>
    </recommendedName>
</protein>
<gene>
    <name evidence="4" type="primary">sspH</name>
    <name evidence="5" type="ORF">G4D63_09965</name>
</gene>
<dbReference type="GO" id="GO:0030435">
    <property type="term" value="P:sporulation resulting in formation of a cellular spore"/>
    <property type="evidence" value="ECO:0007669"/>
    <property type="project" value="UniProtKB-KW"/>
</dbReference>
<comment type="similarity">
    <text evidence="2 4">Belongs to the SspH family.</text>
</comment>
<dbReference type="InterPro" id="IPR012610">
    <property type="entry name" value="SASP_SspH"/>
</dbReference>
<dbReference type="GO" id="GO:0042601">
    <property type="term" value="C:endospore-forming forespore"/>
    <property type="evidence" value="ECO:0007669"/>
    <property type="project" value="InterPro"/>
</dbReference>
<keyword evidence="3 4" id="KW-0749">Sporulation</keyword>
<accession>A0A6M0QAI2</accession>
<evidence type="ECO:0000313" key="6">
    <source>
        <dbReference type="Proteomes" id="UP000481043"/>
    </source>
</evidence>
<dbReference type="RefSeq" id="WP_163179525.1">
    <property type="nucleotide sequence ID" value="NZ_JAAIWM010000003.1"/>
</dbReference>
<dbReference type="Pfam" id="PF08141">
    <property type="entry name" value="SspH"/>
    <property type="match status" value="1"/>
</dbReference>
<evidence type="ECO:0000256" key="4">
    <source>
        <dbReference type="HAMAP-Rule" id="MF_00667"/>
    </source>
</evidence>